<dbReference type="InterPro" id="IPR037151">
    <property type="entry name" value="AlkB-like_sf"/>
</dbReference>
<feature type="domain" description="Fe2OG dioxygenase" evidence="2">
    <location>
        <begin position="172"/>
        <end position="309"/>
    </location>
</feature>
<name>A0A1Y2CL92_9BASI</name>
<gene>
    <name evidence="3" type="ORF">BCR35DRAFT_322888</name>
</gene>
<protein>
    <recommendedName>
        <fullName evidence="2">Fe2OG dioxygenase domain-containing protein</fullName>
    </recommendedName>
</protein>
<dbReference type="PROSITE" id="PS51471">
    <property type="entry name" value="FE2OG_OXY"/>
    <property type="match status" value="1"/>
</dbReference>
<dbReference type="OrthoDB" id="545910at2759"/>
<dbReference type="PANTHER" id="PTHR31212:SF4">
    <property type="entry name" value="ALPHA-KETOGLUTARATE-DEPENDENT DIOXYGENASE ALKB HOMOLOG 3"/>
    <property type="match status" value="1"/>
</dbReference>
<dbReference type="SUPFAM" id="SSF51197">
    <property type="entry name" value="Clavaminate synthase-like"/>
    <property type="match status" value="1"/>
</dbReference>
<dbReference type="InterPro" id="IPR027450">
    <property type="entry name" value="AlkB-like"/>
</dbReference>
<accession>A0A1Y2CL92</accession>
<dbReference type="GO" id="GO:0006307">
    <property type="term" value="P:DNA alkylation repair"/>
    <property type="evidence" value="ECO:0007669"/>
    <property type="project" value="InterPro"/>
</dbReference>
<dbReference type="GO" id="GO:0051213">
    <property type="term" value="F:dioxygenase activity"/>
    <property type="evidence" value="ECO:0007669"/>
    <property type="project" value="InterPro"/>
</dbReference>
<evidence type="ECO:0000259" key="2">
    <source>
        <dbReference type="PROSITE" id="PS51471"/>
    </source>
</evidence>
<dbReference type="Pfam" id="PF13532">
    <property type="entry name" value="2OG-FeII_Oxy_2"/>
    <property type="match status" value="1"/>
</dbReference>
<organism evidence="3 4">
    <name type="scientific">Leucosporidium creatinivorum</name>
    <dbReference type="NCBI Taxonomy" id="106004"/>
    <lineage>
        <taxon>Eukaryota</taxon>
        <taxon>Fungi</taxon>
        <taxon>Dikarya</taxon>
        <taxon>Basidiomycota</taxon>
        <taxon>Pucciniomycotina</taxon>
        <taxon>Microbotryomycetes</taxon>
        <taxon>Leucosporidiales</taxon>
        <taxon>Leucosporidium</taxon>
    </lineage>
</organism>
<feature type="compositionally biased region" description="Low complexity" evidence="1">
    <location>
        <begin position="1"/>
        <end position="47"/>
    </location>
</feature>
<dbReference type="Proteomes" id="UP000193467">
    <property type="component" value="Unassembled WGS sequence"/>
</dbReference>
<keyword evidence="4" id="KW-1185">Reference proteome</keyword>
<sequence length="310" mass="34060">MRSTRSCTATSTATSLSSPAAVVVSPPTPVSPSSSSKRPTSSVSLPSKRPRSTNQQQPTADPQEPSPSSSQAVLPPSSRLPLKDAEIYYLPTFITEEKAKGWYDELLEVGEWYQPKLKVYGKEIVQSRKIAAYSTDPNLSVRYSGTQVQMHYDYPPLLTEIQELVERELGTRFNHCMMNLYEDGNVYIGAHRDNKENRVIASLSLGASRTFILTHSAHNPHATTPAPSTPSGSTDADAELQLQLQTKSSFLLNPGKTQEKWKHEIPKEFASQAAVKKAKEGGVGGNLKEGMGKRRVEEGRISLTFRQLSG</sequence>
<evidence type="ECO:0000256" key="1">
    <source>
        <dbReference type="SAM" id="MobiDB-lite"/>
    </source>
</evidence>
<evidence type="ECO:0000313" key="4">
    <source>
        <dbReference type="Proteomes" id="UP000193467"/>
    </source>
</evidence>
<reference evidence="3 4" key="1">
    <citation type="submission" date="2016-07" db="EMBL/GenBank/DDBJ databases">
        <title>Pervasive Adenine N6-methylation of Active Genes in Fungi.</title>
        <authorList>
            <consortium name="DOE Joint Genome Institute"/>
            <person name="Mondo S.J."/>
            <person name="Dannebaum R.O."/>
            <person name="Kuo R.C."/>
            <person name="Labutti K."/>
            <person name="Haridas S."/>
            <person name="Kuo A."/>
            <person name="Salamov A."/>
            <person name="Ahrendt S.R."/>
            <person name="Lipzen A."/>
            <person name="Sullivan W."/>
            <person name="Andreopoulos W.B."/>
            <person name="Clum A."/>
            <person name="Lindquist E."/>
            <person name="Daum C."/>
            <person name="Ramamoorthy G.K."/>
            <person name="Gryganskyi A."/>
            <person name="Culley D."/>
            <person name="Magnuson J.K."/>
            <person name="James T.Y."/>
            <person name="O'Malley M.A."/>
            <person name="Stajich J.E."/>
            <person name="Spatafora J.W."/>
            <person name="Visel A."/>
            <person name="Grigoriev I.V."/>
        </authorList>
    </citation>
    <scope>NUCLEOTIDE SEQUENCE [LARGE SCALE GENOMIC DNA]</scope>
    <source>
        <strain evidence="3 4">62-1032</strain>
    </source>
</reference>
<feature type="region of interest" description="Disordered" evidence="1">
    <location>
        <begin position="1"/>
        <end position="77"/>
    </location>
</feature>
<comment type="caution">
    <text evidence="3">The sequence shown here is derived from an EMBL/GenBank/DDBJ whole genome shotgun (WGS) entry which is preliminary data.</text>
</comment>
<feature type="compositionally biased region" description="Polar residues" evidence="1">
    <location>
        <begin position="52"/>
        <end position="72"/>
    </location>
</feature>
<proteinExistence type="predicted"/>
<dbReference type="InParanoid" id="A0A1Y2CL92"/>
<dbReference type="Gene3D" id="2.60.120.590">
    <property type="entry name" value="Alpha-ketoglutarate-dependent dioxygenase AlkB-like"/>
    <property type="match status" value="1"/>
</dbReference>
<dbReference type="AlphaFoldDB" id="A0A1Y2CL92"/>
<dbReference type="EMBL" id="MCGR01000118">
    <property type="protein sequence ID" value="ORY47095.1"/>
    <property type="molecule type" value="Genomic_DNA"/>
</dbReference>
<dbReference type="InterPro" id="IPR005123">
    <property type="entry name" value="Oxoglu/Fe-dep_dioxygenase_dom"/>
</dbReference>
<evidence type="ECO:0000313" key="3">
    <source>
        <dbReference type="EMBL" id="ORY47095.1"/>
    </source>
</evidence>
<dbReference type="PANTHER" id="PTHR31212">
    <property type="entry name" value="ALPHA-KETOGLUTARATE-DEPENDENT DIOXYGENASE ALKB HOMOLOG 3"/>
    <property type="match status" value="1"/>
</dbReference>
<dbReference type="STRING" id="106004.A0A1Y2CL92"/>
<dbReference type="InterPro" id="IPR032854">
    <property type="entry name" value="ALKBH3"/>
</dbReference>